<keyword evidence="2" id="KW-1185">Reference proteome</keyword>
<name>A0ABD0NUQ3_CIRMR</name>
<sequence length="53" mass="5809">DGGKVLEEGMSHNSSLVECDIRLTDVGQDSEYCIAQALRTNQSQAARKNQTQI</sequence>
<feature type="non-terminal residue" evidence="1">
    <location>
        <position position="1"/>
    </location>
</feature>
<organism evidence="1 2">
    <name type="scientific">Cirrhinus mrigala</name>
    <name type="common">Mrigala</name>
    <dbReference type="NCBI Taxonomy" id="683832"/>
    <lineage>
        <taxon>Eukaryota</taxon>
        <taxon>Metazoa</taxon>
        <taxon>Chordata</taxon>
        <taxon>Craniata</taxon>
        <taxon>Vertebrata</taxon>
        <taxon>Euteleostomi</taxon>
        <taxon>Actinopterygii</taxon>
        <taxon>Neopterygii</taxon>
        <taxon>Teleostei</taxon>
        <taxon>Ostariophysi</taxon>
        <taxon>Cypriniformes</taxon>
        <taxon>Cyprinidae</taxon>
        <taxon>Labeoninae</taxon>
        <taxon>Labeonini</taxon>
        <taxon>Cirrhinus</taxon>
    </lineage>
</organism>
<gene>
    <name evidence="1" type="ORF">M9458_040993</name>
</gene>
<proteinExistence type="predicted"/>
<accession>A0ABD0NUQ3</accession>
<evidence type="ECO:0000313" key="1">
    <source>
        <dbReference type="EMBL" id="KAL0165240.1"/>
    </source>
</evidence>
<dbReference type="EMBL" id="JAMKFB020000020">
    <property type="protein sequence ID" value="KAL0165240.1"/>
    <property type="molecule type" value="Genomic_DNA"/>
</dbReference>
<dbReference type="AlphaFoldDB" id="A0ABD0NUQ3"/>
<comment type="caution">
    <text evidence="1">The sequence shown here is derived from an EMBL/GenBank/DDBJ whole genome shotgun (WGS) entry which is preliminary data.</text>
</comment>
<dbReference type="Proteomes" id="UP001529510">
    <property type="component" value="Unassembled WGS sequence"/>
</dbReference>
<protein>
    <submittedName>
        <fullName evidence="1">Uncharacterized protein</fullName>
    </submittedName>
</protein>
<reference evidence="1 2" key="1">
    <citation type="submission" date="2024-05" db="EMBL/GenBank/DDBJ databases">
        <title>Genome sequencing and assembly of Indian major carp, Cirrhinus mrigala (Hamilton, 1822).</title>
        <authorList>
            <person name="Mohindra V."/>
            <person name="Chowdhury L.M."/>
            <person name="Lal K."/>
            <person name="Jena J.K."/>
        </authorList>
    </citation>
    <scope>NUCLEOTIDE SEQUENCE [LARGE SCALE GENOMIC DNA]</scope>
    <source>
        <strain evidence="1">CM1030</strain>
        <tissue evidence="1">Blood</tissue>
    </source>
</reference>
<evidence type="ECO:0000313" key="2">
    <source>
        <dbReference type="Proteomes" id="UP001529510"/>
    </source>
</evidence>